<dbReference type="STRING" id="1203190.GCA_000312345_02343"/>
<proteinExistence type="predicted"/>
<name>A0A1H1L7N8_9CORY</name>
<dbReference type="InterPro" id="IPR003140">
    <property type="entry name" value="PLipase/COase/thioEstase"/>
</dbReference>
<dbReference type="Proteomes" id="UP000182237">
    <property type="component" value="Chromosome I"/>
</dbReference>
<dbReference type="SUPFAM" id="SSF53474">
    <property type="entry name" value="alpha/beta-Hydrolases"/>
    <property type="match status" value="1"/>
</dbReference>
<dbReference type="PANTHER" id="PTHR43037">
    <property type="entry name" value="UNNAMED PRODUCT-RELATED"/>
    <property type="match status" value="1"/>
</dbReference>
<evidence type="ECO:0000259" key="2">
    <source>
        <dbReference type="Pfam" id="PF02230"/>
    </source>
</evidence>
<dbReference type="InterPro" id="IPR050955">
    <property type="entry name" value="Plant_Biomass_Hydrol_Est"/>
</dbReference>
<dbReference type="PANTHER" id="PTHR43037:SF1">
    <property type="entry name" value="BLL1128 PROTEIN"/>
    <property type="match status" value="1"/>
</dbReference>
<sequence>MTPTRTRRHLHHDGRDRTWLEITAADGTADTLVMFLHGSLQSGSVARTFTGRTFDAFASRGCAVVYPDGVDHHFNDLRRSFNETARTLNVDDVGFLRELIALYGARRVIGCGFSNGGQMLLRMLVDAPGALHGVALFGAPAPTDDNMLRAPAGWVPTPILAVQGTADPIVPYEGGEAGIGPANRGTARSALDSARYLAFLNGSEQHERSRPTPTVTVDTWSGGAPVELWSLDGVGHLVPSPARLDERLGPGTDAVVGADLVSDYFSL</sequence>
<dbReference type="GO" id="GO:0016787">
    <property type="term" value="F:hydrolase activity"/>
    <property type="evidence" value="ECO:0007669"/>
    <property type="project" value="InterPro"/>
</dbReference>
<gene>
    <name evidence="3" type="ORF">SAMN04488539_0093</name>
</gene>
<evidence type="ECO:0000256" key="1">
    <source>
        <dbReference type="ARBA" id="ARBA00022729"/>
    </source>
</evidence>
<evidence type="ECO:0000313" key="4">
    <source>
        <dbReference type="Proteomes" id="UP000182237"/>
    </source>
</evidence>
<dbReference type="Pfam" id="PF02230">
    <property type="entry name" value="Abhydrolase_2"/>
    <property type="match status" value="1"/>
</dbReference>
<evidence type="ECO:0000313" key="3">
    <source>
        <dbReference type="EMBL" id="SDR70437.1"/>
    </source>
</evidence>
<reference evidence="3 4" key="1">
    <citation type="submission" date="2016-10" db="EMBL/GenBank/DDBJ databases">
        <authorList>
            <person name="de Groot N.N."/>
        </authorList>
    </citation>
    <scope>NUCLEOTIDE SEQUENCE [LARGE SCALE GENOMIC DNA]</scope>
    <source>
        <strain evidence="3 4">DSM 45434</strain>
    </source>
</reference>
<dbReference type="InterPro" id="IPR029058">
    <property type="entry name" value="AB_hydrolase_fold"/>
</dbReference>
<feature type="domain" description="Phospholipase/carboxylesterase/thioesterase" evidence="2">
    <location>
        <begin position="103"/>
        <end position="176"/>
    </location>
</feature>
<protein>
    <submittedName>
        <fullName evidence="3">Polyhydroxybutyrate depolymerase</fullName>
    </submittedName>
</protein>
<keyword evidence="1" id="KW-0732">Signal</keyword>
<dbReference type="eggNOG" id="COG3509">
    <property type="taxonomic scope" value="Bacteria"/>
</dbReference>
<dbReference type="Gene3D" id="3.40.50.1820">
    <property type="entry name" value="alpha/beta hydrolase"/>
    <property type="match status" value="1"/>
</dbReference>
<organism evidence="3 4">
    <name type="scientific">Corynebacterium timonense</name>
    <dbReference type="NCBI Taxonomy" id="441500"/>
    <lineage>
        <taxon>Bacteria</taxon>
        <taxon>Bacillati</taxon>
        <taxon>Actinomycetota</taxon>
        <taxon>Actinomycetes</taxon>
        <taxon>Mycobacteriales</taxon>
        <taxon>Corynebacteriaceae</taxon>
        <taxon>Corynebacterium</taxon>
    </lineage>
</organism>
<keyword evidence="4" id="KW-1185">Reference proteome</keyword>
<dbReference type="EMBL" id="LT629765">
    <property type="protein sequence ID" value="SDR70437.1"/>
    <property type="molecule type" value="Genomic_DNA"/>
</dbReference>
<dbReference type="AlphaFoldDB" id="A0A1H1L7N8"/>
<dbReference type="RefSeq" id="WP_019195107.1">
    <property type="nucleotide sequence ID" value="NZ_LT629765.1"/>
</dbReference>
<accession>A0A1H1L7N8</accession>